<dbReference type="Proteomes" id="UP000652761">
    <property type="component" value="Unassembled WGS sequence"/>
</dbReference>
<dbReference type="EMBL" id="NMUH01003974">
    <property type="protein sequence ID" value="MQM07866.1"/>
    <property type="molecule type" value="Genomic_DNA"/>
</dbReference>
<gene>
    <name evidence="1" type="ORF">Taro_040711</name>
</gene>
<organism evidence="1 2">
    <name type="scientific">Colocasia esculenta</name>
    <name type="common">Wild taro</name>
    <name type="synonym">Arum esculentum</name>
    <dbReference type="NCBI Taxonomy" id="4460"/>
    <lineage>
        <taxon>Eukaryota</taxon>
        <taxon>Viridiplantae</taxon>
        <taxon>Streptophyta</taxon>
        <taxon>Embryophyta</taxon>
        <taxon>Tracheophyta</taxon>
        <taxon>Spermatophyta</taxon>
        <taxon>Magnoliopsida</taxon>
        <taxon>Liliopsida</taxon>
        <taxon>Araceae</taxon>
        <taxon>Aroideae</taxon>
        <taxon>Colocasieae</taxon>
        <taxon>Colocasia</taxon>
    </lineage>
</organism>
<reference evidence="1" key="1">
    <citation type="submission" date="2017-07" db="EMBL/GenBank/DDBJ databases">
        <title>Taro Niue Genome Assembly and Annotation.</title>
        <authorList>
            <person name="Atibalentja N."/>
            <person name="Keating K."/>
            <person name="Fields C.J."/>
        </authorList>
    </citation>
    <scope>NUCLEOTIDE SEQUENCE</scope>
    <source>
        <strain evidence="1">Niue_2</strain>
        <tissue evidence="1">Leaf</tissue>
    </source>
</reference>
<evidence type="ECO:0000313" key="1">
    <source>
        <dbReference type="EMBL" id="MQM07866.1"/>
    </source>
</evidence>
<keyword evidence="2" id="KW-1185">Reference proteome</keyword>
<proteinExistence type="predicted"/>
<evidence type="ECO:0000313" key="2">
    <source>
        <dbReference type="Proteomes" id="UP000652761"/>
    </source>
</evidence>
<sequence length="109" mass="12905">MRDLFSSPWALNGRYPPVSITHSTPSPPTRDLFDFNAFRRRRQWRKPSRRGIADQRAPCLFAAKMRPAVWERCEEDTRVAVWVRCEEDTRVAVYSSSFIKPVWTEYVKL</sequence>
<name>A0A843WJH9_COLES</name>
<protein>
    <submittedName>
        <fullName evidence="1">Uncharacterized protein</fullName>
    </submittedName>
</protein>
<dbReference type="AlphaFoldDB" id="A0A843WJH9"/>
<accession>A0A843WJH9</accession>
<comment type="caution">
    <text evidence="1">The sequence shown here is derived from an EMBL/GenBank/DDBJ whole genome shotgun (WGS) entry which is preliminary data.</text>
</comment>